<comment type="caution">
    <text evidence="2">The sequence shown here is derived from an EMBL/GenBank/DDBJ whole genome shotgun (WGS) entry which is preliminary data.</text>
</comment>
<evidence type="ECO:0000313" key="2">
    <source>
        <dbReference type="EMBL" id="OMJ81705.1"/>
    </source>
</evidence>
<keyword evidence="3" id="KW-1185">Reference proteome</keyword>
<evidence type="ECO:0000313" key="3">
    <source>
        <dbReference type="Proteomes" id="UP000187209"/>
    </source>
</evidence>
<name>A0A1R2BYK2_9CILI</name>
<proteinExistence type="predicted"/>
<dbReference type="OrthoDB" id="285940at2759"/>
<feature type="compositionally biased region" description="Basic and acidic residues" evidence="1">
    <location>
        <begin position="194"/>
        <end position="204"/>
    </location>
</feature>
<reference evidence="2 3" key="1">
    <citation type="submission" date="2016-11" db="EMBL/GenBank/DDBJ databases">
        <title>The macronuclear genome of Stentor coeruleus: a giant cell with tiny introns.</title>
        <authorList>
            <person name="Slabodnick M."/>
            <person name="Ruby J.G."/>
            <person name="Reiff S.B."/>
            <person name="Swart E.C."/>
            <person name="Gosai S."/>
            <person name="Prabakaran S."/>
            <person name="Witkowska E."/>
            <person name="Larue G.E."/>
            <person name="Fisher S."/>
            <person name="Freeman R.M."/>
            <person name="Gunawardena J."/>
            <person name="Chu W."/>
            <person name="Stover N.A."/>
            <person name="Gregory B.D."/>
            <person name="Nowacki M."/>
            <person name="Derisi J."/>
            <person name="Roy S.W."/>
            <person name="Marshall W.F."/>
            <person name="Sood P."/>
        </authorList>
    </citation>
    <scope>NUCLEOTIDE SEQUENCE [LARGE SCALE GENOMIC DNA]</scope>
    <source>
        <strain evidence="2">WM001</strain>
    </source>
</reference>
<organism evidence="2 3">
    <name type="scientific">Stentor coeruleus</name>
    <dbReference type="NCBI Taxonomy" id="5963"/>
    <lineage>
        <taxon>Eukaryota</taxon>
        <taxon>Sar</taxon>
        <taxon>Alveolata</taxon>
        <taxon>Ciliophora</taxon>
        <taxon>Postciliodesmatophora</taxon>
        <taxon>Heterotrichea</taxon>
        <taxon>Heterotrichida</taxon>
        <taxon>Stentoridae</taxon>
        <taxon>Stentor</taxon>
    </lineage>
</organism>
<dbReference type="AlphaFoldDB" id="A0A1R2BYK2"/>
<accession>A0A1R2BYK2</accession>
<dbReference type="Proteomes" id="UP000187209">
    <property type="component" value="Unassembled WGS sequence"/>
</dbReference>
<feature type="region of interest" description="Disordered" evidence="1">
    <location>
        <begin position="183"/>
        <end position="204"/>
    </location>
</feature>
<dbReference type="EMBL" id="MPUH01000369">
    <property type="protein sequence ID" value="OMJ81705.1"/>
    <property type="molecule type" value="Genomic_DNA"/>
</dbReference>
<sequence>MYNIYAYDKQKNSRDHAEHNLLKSSQIQEKIRQHREKLCESYTKRISDFIMHMEKQPIKISTHQPPLEVSPRPSDPSKFKGKPQIIIREYKTHRERLLESLKYASIHRPNPEYQKANVQALKDSRSAKSLIKPKRMYFKPKNNLERVVDELKSRHVDITEYEPLKAKKLHQINKFQPRKAWGSASALNPLDQNSSDKDSESSKEEEYIPKQIFAGLHNKTYFKGVTSMILGLDSKNRIKTDIDGSAEKILTSCNVKIKSKNQYLKIGQGKLVSNPEESVRETYEKLKDSLKS</sequence>
<feature type="region of interest" description="Disordered" evidence="1">
    <location>
        <begin position="61"/>
        <end position="81"/>
    </location>
</feature>
<gene>
    <name evidence="2" type="ORF">SteCoe_17755</name>
</gene>
<evidence type="ECO:0000256" key="1">
    <source>
        <dbReference type="SAM" id="MobiDB-lite"/>
    </source>
</evidence>
<protein>
    <submittedName>
        <fullName evidence="2">Uncharacterized protein</fullName>
    </submittedName>
</protein>